<reference evidence="1 2" key="1">
    <citation type="submission" date="2016-10" db="EMBL/GenBank/DDBJ databases">
        <authorList>
            <person name="de Groot N.N."/>
        </authorList>
    </citation>
    <scope>NUCLEOTIDE SEQUENCE [LARGE SCALE GENOMIC DNA]</scope>
    <source>
        <strain evidence="1 2">CCM7597</strain>
    </source>
</reference>
<name>A0A1H3ZQ23_9BACI</name>
<accession>A0A1H3ZQ23</accession>
<dbReference type="OrthoDB" id="3782397at2"/>
<dbReference type="AlphaFoldDB" id="A0A1H3ZQ23"/>
<dbReference type="STRING" id="571932.SAMN05421743_103326"/>
<evidence type="ECO:0000313" key="1">
    <source>
        <dbReference type="EMBL" id="SEA25800.1"/>
    </source>
</evidence>
<dbReference type="SUPFAM" id="SSF51182">
    <property type="entry name" value="RmlC-like cupins"/>
    <property type="match status" value="1"/>
</dbReference>
<gene>
    <name evidence="1" type="ORF">SAMN05421743_103326</name>
</gene>
<proteinExistence type="predicted"/>
<dbReference type="InterPro" id="IPR011051">
    <property type="entry name" value="RmlC_Cupin_sf"/>
</dbReference>
<sequence>MDFYRFDKESGHTITEFESDFIMSRILQTENPLDIGAMHLEAGGKIGYHQAVVPQILLIVSGEGEVYGADKVFNHVKSGVAVFWEQDEWHETRSDHGLMAIVIEGEKLNPSNMTPFKR</sequence>
<dbReference type="EMBL" id="FNQR01000003">
    <property type="protein sequence ID" value="SEA25800.1"/>
    <property type="molecule type" value="Genomic_DNA"/>
</dbReference>
<dbReference type="InterPro" id="IPR014710">
    <property type="entry name" value="RmlC-like_jellyroll"/>
</dbReference>
<keyword evidence="2" id="KW-1185">Reference proteome</keyword>
<protein>
    <recommendedName>
        <fullName evidence="3">Cupin</fullName>
    </recommendedName>
</protein>
<dbReference type="RefSeq" id="WP_093043316.1">
    <property type="nucleotide sequence ID" value="NZ_FNQR01000003.1"/>
</dbReference>
<organism evidence="1 2">
    <name type="scientific">Thalassobacillus cyri</name>
    <dbReference type="NCBI Taxonomy" id="571932"/>
    <lineage>
        <taxon>Bacteria</taxon>
        <taxon>Bacillati</taxon>
        <taxon>Bacillota</taxon>
        <taxon>Bacilli</taxon>
        <taxon>Bacillales</taxon>
        <taxon>Bacillaceae</taxon>
        <taxon>Thalassobacillus</taxon>
    </lineage>
</organism>
<evidence type="ECO:0008006" key="3">
    <source>
        <dbReference type="Google" id="ProtNLM"/>
    </source>
</evidence>
<evidence type="ECO:0000313" key="2">
    <source>
        <dbReference type="Proteomes" id="UP000198584"/>
    </source>
</evidence>
<dbReference type="Proteomes" id="UP000198584">
    <property type="component" value="Unassembled WGS sequence"/>
</dbReference>
<dbReference type="Gene3D" id="2.60.120.10">
    <property type="entry name" value="Jelly Rolls"/>
    <property type="match status" value="1"/>
</dbReference>